<dbReference type="PROSITE" id="PS50075">
    <property type="entry name" value="CARRIER"/>
    <property type="match status" value="3"/>
</dbReference>
<dbReference type="CDD" id="cd12117">
    <property type="entry name" value="A_NRPS_Srf_like"/>
    <property type="match status" value="1"/>
</dbReference>
<dbReference type="Pfam" id="PF00501">
    <property type="entry name" value="AMP-binding"/>
    <property type="match status" value="3"/>
</dbReference>
<feature type="region of interest" description="Disordered" evidence="5">
    <location>
        <begin position="30"/>
        <end position="50"/>
    </location>
</feature>
<dbReference type="GO" id="GO:0031177">
    <property type="term" value="F:phosphopantetheine binding"/>
    <property type="evidence" value="ECO:0007669"/>
    <property type="project" value="InterPro"/>
</dbReference>
<evidence type="ECO:0000313" key="8">
    <source>
        <dbReference type="Proteomes" id="UP000187280"/>
    </source>
</evidence>
<dbReference type="GO" id="GO:0047527">
    <property type="term" value="F:2,3-dihydroxybenzoate-serine ligase activity"/>
    <property type="evidence" value="ECO:0007669"/>
    <property type="project" value="TreeGrafter"/>
</dbReference>
<evidence type="ECO:0000256" key="4">
    <source>
        <dbReference type="ARBA" id="ARBA00022553"/>
    </source>
</evidence>
<evidence type="ECO:0000256" key="2">
    <source>
        <dbReference type="ARBA" id="ARBA00006432"/>
    </source>
</evidence>
<dbReference type="FunFam" id="1.10.1200.10:FF:000005">
    <property type="entry name" value="Nonribosomal peptide synthetase 1"/>
    <property type="match status" value="1"/>
</dbReference>
<dbReference type="Gene3D" id="3.30.559.30">
    <property type="entry name" value="Nonribosomal peptide synthetase, condensation domain"/>
    <property type="match status" value="3"/>
</dbReference>
<dbReference type="FunFam" id="3.40.50.12780:FF:000012">
    <property type="entry name" value="Non-ribosomal peptide synthetase"/>
    <property type="match status" value="3"/>
</dbReference>
<dbReference type="GeneID" id="97765130"/>
<dbReference type="GO" id="GO:0043041">
    <property type="term" value="P:amino acid activation for nonribosomal peptide biosynthetic process"/>
    <property type="evidence" value="ECO:0007669"/>
    <property type="project" value="TreeGrafter"/>
</dbReference>
<gene>
    <name evidence="7" type="ORF">SAMN02982996_02261</name>
</gene>
<reference evidence="7 8" key="1">
    <citation type="submission" date="2016-10" db="EMBL/GenBank/DDBJ databases">
        <authorList>
            <person name="de Groot N.N."/>
        </authorList>
    </citation>
    <scope>NUCLEOTIDE SEQUENCE [LARGE SCALE GENOMIC DNA]</scope>
    <source>
        <strain evidence="7 8">ATCC 29281</strain>
    </source>
</reference>
<organism evidence="7 8">
    <name type="scientific">Lonsdalea quercina</name>
    <dbReference type="NCBI Taxonomy" id="71657"/>
    <lineage>
        <taxon>Bacteria</taxon>
        <taxon>Pseudomonadati</taxon>
        <taxon>Pseudomonadota</taxon>
        <taxon>Gammaproteobacteria</taxon>
        <taxon>Enterobacterales</taxon>
        <taxon>Pectobacteriaceae</taxon>
        <taxon>Lonsdalea</taxon>
    </lineage>
</organism>
<keyword evidence="8" id="KW-1185">Reference proteome</keyword>
<dbReference type="Pfam" id="PF00975">
    <property type="entry name" value="Thioesterase"/>
    <property type="match status" value="2"/>
</dbReference>
<keyword evidence="3" id="KW-0596">Phosphopantetheine</keyword>
<dbReference type="InterPro" id="IPR045851">
    <property type="entry name" value="AMP-bd_C_sf"/>
</dbReference>
<dbReference type="Gene3D" id="3.40.50.980">
    <property type="match status" value="6"/>
</dbReference>
<dbReference type="SUPFAM" id="SSF47336">
    <property type="entry name" value="ACP-like"/>
    <property type="match status" value="3"/>
</dbReference>
<dbReference type="CDD" id="cd05930">
    <property type="entry name" value="A_NRPS"/>
    <property type="match status" value="1"/>
</dbReference>
<evidence type="ECO:0000256" key="5">
    <source>
        <dbReference type="SAM" id="MobiDB-lite"/>
    </source>
</evidence>
<dbReference type="Gene3D" id="3.30.559.10">
    <property type="entry name" value="Chloramphenicol acetyltransferase-like domain"/>
    <property type="match status" value="3"/>
</dbReference>
<dbReference type="InterPro" id="IPR009081">
    <property type="entry name" value="PP-bd_ACP"/>
</dbReference>
<dbReference type="SUPFAM" id="SSF52777">
    <property type="entry name" value="CoA-dependent acyltransferases"/>
    <property type="match status" value="6"/>
</dbReference>
<dbReference type="Pfam" id="PF00668">
    <property type="entry name" value="Condensation"/>
    <property type="match status" value="3"/>
</dbReference>
<dbReference type="InterPro" id="IPR001242">
    <property type="entry name" value="Condensation_dom"/>
</dbReference>
<dbReference type="FunFam" id="1.10.1200.10:FF:000016">
    <property type="entry name" value="Non-ribosomal peptide synthase"/>
    <property type="match status" value="2"/>
</dbReference>
<dbReference type="CDD" id="cd12116">
    <property type="entry name" value="A_NRPS_Ta1_like"/>
    <property type="match status" value="1"/>
</dbReference>
<dbReference type="SUPFAM" id="SSF56801">
    <property type="entry name" value="Acetyl-CoA synthetase-like"/>
    <property type="match status" value="3"/>
</dbReference>
<dbReference type="FunFam" id="2.30.38.10:FF:000001">
    <property type="entry name" value="Non-ribosomal peptide synthetase PvdI"/>
    <property type="match status" value="3"/>
</dbReference>
<dbReference type="Gene3D" id="1.10.1200.10">
    <property type="entry name" value="ACP-like"/>
    <property type="match status" value="3"/>
</dbReference>
<comment type="cofactor">
    <cofactor evidence="1">
        <name>pantetheine 4'-phosphate</name>
        <dbReference type="ChEBI" id="CHEBI:47942"/>
    </cofactor>
</comment>
<protein>
    <submittedName>
        <fullName evidence="7">Amino acid adenylation domain-containing protein</fullName>
    </submittedName>
</protein>
<dbReference type="SMART" id="SM00824">
    <property type="entry name" value="PKS_TE"/>
    <property type="match status" value="1"/>
</dbReference>
<dbReference type="PROSITE" id="PS00455">
    <property type="entry name" value="AMP_BINDING"/>
    <property type="match status" value="3"/>
</dbReference>
<dbReference type="InterPro" id="IPR010071">
    <property type="entry name" value="AA_adenyl_dom"/>
</dbReference>
<dbReference type="eggNOG" id="COG1020">
    <property type="taxonomic scope" value="Bacteria"/>
</dbReference>
<dbReference type="InterPro" id="IPR001031">
    <property type="entry name" value="Thioesterase"/>
</dbReference>
<dbReference type="PANTHER" id="PTHR45527">
    <property type="entry name" value="NONRIBOSOMAL PEPTIDE SYNTHETASE"/>
    <property type="match status" value="1"/>
</dbReference>
<dbReference type="InterPro" id="IPR000873">
    <property type="entry name" value="AMP-dep_synth/lig_dom"/>
</dbReference>
<comment type="similarity">
    <text evidence="2">Belongs to the ATP-dependent AMP-binding enzyme family.</text>
</comment>
<dbReference type="SUPFAM" id="SSF53474">
    <property type="entry name" value="alpha/beta-Hydrolases"/>
    <property type="match status" value="2"/>
</dbReference>
<dbReference type="PANTHER" id="PTHR45527:SF1">
    <property type="entry name" value="FATTY ACID SYNTHASE"/>
    <property type="match status" value="1"/>
</dbReference>
<dbReference type="NCBIfam" id="NF003417">
    <property type="entry name" value="PRK04813.1"/>
    <property type="match status" value="3"/>
</dbReference>
<dbReference type="FunFam" id="3.40.50.980:FF:000001">
    <property type="entry name" value="Non-ribosomal peptide synthetase"/>
    <property type="match status" value="3"/>
</dbReference>
<dbReference type="InterPro" id="IPR036736">
    <property type="entry name" value="ACP-like_sf"/>
</dbReference>
<dbReference type="NCBIfam" id="TIGR01733">
    <property type="entry name" value="AA-adenyl-dom"/>
    <property type="match status" value="3"/>
</dbReference>
<proteinExistence type="inferred from homology"/>
<accession>A0A1H4DDU7</accession>
<dbReference type="CDD" id="cd19531">
    <property type="entry name" value="LCL_NRPS-like"/>
    <property type="match status" value="3"/>
</dbReference>
<dbReference type="GO" id="GO:0005829">
    <property type="term" value="C:cytosol"/>
    <property type="evidence" value="ECO:0007669"/>
    <property type="project" value="TreeGrafter"/>
</dbReference>
<evidence type="ECO:0000313" key="7">
    <source>
        <dbReference type="EMBL" id="SEA70620.1"/>
    </source>
</evidence>
<dbReference type="InterPro" id="IPR023213">
    <property type="entry name" value="CAT-like_dom_sf"/>
</dbReference>
<dbReference type="InterPro" id="IPR006162">
    <property type="entry name" value="Ppantetheine_attach_site"/>
</dbReference>
<dbReference type="GO" id="GO:0009366">
    <property type="term" value="C:enterobactin synthetase complex"/>
    <property type="evidence" value="ECO:0007669"/>
    <property type="project" value="TreeGrafter"/>
</dbReference>
<dbReference type="Pfam" id="PF13193">
    <property type="entry name" value="AMP-binding_C"/>
    <property type="match status" value="3"/>
</dbReference>
<dbReference type="Gene3D" id="2.30.38.10">
    <property type="entry name" value="Luciferase, Domain 3"/>
    <property type="match status" value="3"/>
</dbReference>
<dbReference type="SMART" id="SM00823">
    <property type="entry name" value="PKS_PP"/>
    <property type="match status" value="3"/>
</dbReference>
<dbReference type="EMBL" id="FNQS01000007">
    <property type="protein sequence ID" value="SEA70620.1"/>
    <property type="molecule type" value="Genomic_DNA"/>
</dbReference>
<dbReference type="Pfam" id="PF00550">
    <property type="entry name" value="PP-binding"/>
    <property type="match status" value="3"/>
</dbReference>
<dbReference type="FunFam" id="3.30.300.30:FF:000010">
    <property type="entry name" value="Enterobactin synthetase component F"/>
    <property type="match status" value="3"/>
</dbReference>
<evidence type="ECO:0000259" key="6">
    <source>
        <dbReference type="PROSITE" id="PS50075"/>
    </source>
</evidence>
<feature type="domain" description="Carrier" evidence="6">
    <location>
        <begin position="3111"/>
        <end position="3185"/>
    </location>
</feature>
<dbReference type="InterPro" id="IPR020845">
    <property type="entry name" value="AMP-binding_CS"/>
</dbReference>
<dbReference type="InterPro" id="IPR025110">
    <property type="entry name" value="AMP-bd_C"/>
</dbReference>
<dbReference type="GO" id="GO:0072330">
    <property type="term" value="P:monocarboxylic acid biosynthetic process"/>
    <property type="evidence" value="ECO:0007669"/>
    <property type="project" value="UniProtKB-ARBA"/>
</dbReference>
<name>A0A1H4DDU7_9GAMM</name>
<evidence type="ECO:0000256" key="3">
    <source>
        <dbReference type="ARBA" id="ARBA00022450"/>
    </source>
</evidence>
<feature type="domain" description="Carrier" evidence="6">
    <location>
        <begin position="1011"/>
        <end position="1086"/>
    </location>
</feature>
<sequence length="3730" mass="407890">MQNTEETSSSVQPLTREQKAKLLALAKAKGLKPKAAGSRQPIPRAPRVEGGMPLAPVQRGLWFLSQMESQAPERYLLSMAYRLRGQVNTVALQAALDRIVARHEILRTRVVNVAGTPRQLIASADSGFALEIRTLSDASEPLPDFTLRPDPEAGLLLGGQLVCLGEGECLLRIALHHLIADGWSLGIFLHELNALYTAFSQGQADPLPPLPIQYADYAAWQHAQLSGEALETQRDYWRTQLRGAPTCLALPTDRPRPRVQDYDGACASVTLDATLLSEMKALARRHGCTLFMTLLAGWAALMSRLSAQDDIVVGVPTAGRHRREVESLIGMFVNTQALRIDLSEPLDTPALLKQVRDTALAAQRYADIPLEQVVEAVAPTRSLSHSPLFQVMLSLQNTPQQPFTLPGVVASPLEGEATMAQVDLNLTLTETDGGCEGTLCYAKALFDADTVRRYLSYWLRILRGMAQQPDCAVQSLPLLSADERRQVLDEVNATQVDYPRDACVHEWVEYQAAAQPEALAVVSDERTLSYGELNRMANQLAHWLVAHGAGPETRVAVALPRGPELIASLLAVLKAGAAYVPLDPAQPSARLNALLHDCAPIAVIASQTTRAALGELPDSATLLECDDATGPWTRCAEANLAPVSRGLTAKHPAYLIYTSGSTGRPKGVTVPHRAVVNFLHSQRHQHQAASHTRVLAVTTVSFDIHVLEIYLPLIAGGQLHLASDDLRRDGKRLGHYLNAQAISLFQATPATWKLLLAAGWEGAPGLTGLIGGEAFSPTLAAALIPRVDALWNMYGPTETTVWSTTWRIGSEEVSIPIGHPVANTRVYLLDAEGQPVPTGVPGEIYIGGDGVSLGYFNRPDLTAERFLPDPFCRDTDARMYQTGDLGRRRPDGVLEYLGRNDFQVKIRGFRIELGEIETALLACAGVREAVVTALSGEHEEARLVAYYVAEADATITREGLRTALSERLPDYMVPAAWVALENVPLTPNGKVDRKALPAPDESAYAQQPYEAPQGETEMALAAIWQSLLGVQKVSRHDNFFALGGHSLLAMQLVSQVQETLHRALPLATLFAYPSISGLAASLDAASQETLTEILPLKAGEDAPLSLAQRRIWVLSQMDAAAGDAYVLAGGLKLEGPLNTAALRQALDRVYARHDVLRTHIEVRDGTPVQVIEAENRGFPLSVVGRDDPRDPLSFPPTFDLTAGPLALAQLVTVSEQTHWLRLALHHIIADGWSIGVLMKEIGTLYAAFNQHRDDPLPALPIQYGDYAAWQQHYLCGERMQAQQHYWAEQLRGAPECLTLPTDRPRPQTQDYRGGRVAVSLDAALTQSLKALSQRGNATLYMTLMAGWAALMSRLSGQEDVVIGSPNAGRHRREVEPLIGMFVNTQALRVDLSAQPDAVTLLEQVKATAQAAQTHADIPFEQVVETLAPSRSLSHSPIFQVMMTLQNTPEGALTLPGMTVTELQDEATVSPFDLSLVLSEQGDELSGGLYYARALFNESTVRRYLGYWQRLLAGMVSSPATPVTALPLLSEEERRQVLCDFNATHADYPTGYSLHSLFETQAARQPDAQAVLCGGRSLRYGELNAQANQLAHWLKAQGVRPGDRVAIALDRGGDLIVALLAALKSGAAYVPLDPALPTKRLAYILEDSAPQAVVTSRDVRERLGAPPSAVTLVLMEGEIRPWAQLSRDNLPTEALGLTPHHPAYLIYTSGSTGQPKGVMVEHRHVVNLVHWHQEAFDLRAEDISSCVAGLGFDAAAWEIWPPLSVGAMLVMPTPEISRDPQQLLAWWAAQPLDVSFLPTPVAELAFARDMSPSTLRALLVGGDRLKRRPPAGARYTLFNNYGPTENTVVATSGVISADETALHIGRPIANTRVYILDAQGEPVPPGVCGELFIGGVQVARGYVNRPDLTAERFLPDPFVHDAEARMYQTGDLGRWRDDGTIDYLGRNDFQLKIRGFRIELGEIESALLDCEGIREAVVEAWSLTDLTQEKRLVAYYTSDDPQEISADGLRERLSARLPAYMLPVAWMALAEMPLTANGKVDRKALPLPDQVAFSHQPYAAPQGDMETTLAALWQSLLGVENVSRYDDFFALGGHSLLAVQLISRLRDELGRELSLATLFARSALHDVAAVLEAATQSDLAPIMPRETQEAPLSLAQRRIWFLTQRDANASAAYVIAGGIKLEGILDVSALQHALDRIVARHAALRTHIECRDGEPVQVVESEDRGFPLQVATASERQDERASFTPEFDLTAGPLAQGQLVQVSAQEHWLRLALHHIIADGWSLGVMMNELRTLYSAFIQDQPDSLPEMTIQFGDYAEWQREHTQGEVLQAQQAYWVAQLQGIPACLTLPSDRPRPAVQDYRGASLAVELDRELTQSLKALSQRCGGTLFMTLLAGWSALLSRLSGQDDVVIGTPVAGRHRRELEPLIGMFVNTQALRVDMSADPDAVALIAQIRETQLAAQAHADIPFEQVVEALAPARSLSHGPVFQAMLAWQNLPAESAELPGLTLSPLHHETQTAQCDLILELREEDNRLVGHLNYAVALFDEVTVRRYLRYWVRLLQGMASEPNRPVQAVPLLSASERQRVLCDFNETRTEYPTQKSLPALFEERARRHPDAQAFMCGEQRLSYGELDARANQLAGRLVAMGVRPGSRVAIALARGGELIVAILATLKAGGAYVPVDGGYPQAHLQFILADSASEVLITDSTTGKTFDGVPLECAILNLDCPLSNETDRNEYVLAAPVRCDASQLAYIMYTSGSTGKPKGVMVEHGNIVKLVINNGYAEFRQSDRVACLANPAFDASTMEIWGPLLNGGCIVLFSQETVLDPVRFADELQRQRVDTVFMTIALFNQYADTLQPVLPNLRYLMVGGESLDLTFIRRVLRVGPPQNFLHMYGPTETTTYATAFRMNDADPGTGSMPIGRPIANTTLYILDRYRQPVPVGVSGELYIGGAGVARGYLNLDEQTTERFLPDPFSNEPGARMYKTGDLGRWLPDGNIEFMGRNDFQVKIRGFRIEPEEIAAALQTLDAVSQAVVIVRTTVTQEKQLVAYFTASEPDVDIASLQAGIGARLPAYMVPSAYVQLEKMPLTPNGKVNRAALPEPDDNARVRCDYEAPQGRIERTLAEIWQRLLGVEQVSRHDDFFALGGHSLLALRLVNEARQQGVQLTLSSLFSKPQLQALAAEIQTQSPQVGRGSDQAIVFRATGAQRPLFIVPEASGELFYGPLLTRCINDDIPVYGLPGPDCHQPPFATLEAAAARYVRIIRAAQPEGPYRLIGWSFGGTMVYEIAAQLLGQDQQVEFMGMLDTRLPDSPEGFTVPLDEMLAMTDEEEMLAFLVRGDLEAMANGAVALQPDAIARARRGRLEDHYDIGRETGIFPEAWSPSYYRGWLRHRLALLRVQYRAPTLPLRLDLFIAQDEPNAGGRYLGWERVLPTSSIRRIPVPGDHRRLVSEPYVQEVGKAISEALQTGRSGRESSDDPVVALQAGSGAGPTLLCIPGAGDNVFAFKALVQSLPDDWTVLGLQPRGLWGSEVPHSSVEAAAACYQQALSRYSLTKTVHLLGHSFGGWVALELASRLEKAGIVPASLLLVDSDAPEPEPREYTDIQALMSLAELFEMRGCSLALTEEILASLTLPRRLEVMLERLIDQGVLPKQTKVSALAGIYRVFSTNIRTAYRPTALPSTAPVLVMAKEASPELLSDWQAVVPTLRGVYGEGNHIELLTSPCVQALSEVLRR</sequence>
<dbReference type="InterPro" id="IPR029058">
    <property type="entry name" value="AB_hydrolase_fold"/>
</dbReference>
<dbReference type="Gene3D" id="3.30.300.30">
    <property type="match status" value="3"/>
</dbReference>
<dbReference type="STRING" id="71657.SAMN02982996_02261"/>
<dbReference type="PROSITE" id="PS00012">
    <property type="entry name" value="PHOSPHOPANTETHEINE"/>
    <property type="match status" value="3"/>
</dbReference>
<dbReference type="InterPro" id="IPR020806">
    <property type="entry name" value="PKS_PP-bd"/>
</dbReference>
<keyword evidence="4" id="KW-0597">Phosphoprotein</keyword>
<dbReference type="GO" id="GO:0009239">
    <property type="term" value="P:enterobactin biosynthetic process"/>
    <property type="evidence" value="ECO:0007669"/>
    <property type="project" value="TreeGrafter"/>
</dbReference>
<dbReference type="Gene3D" id="3.40.50.1820">
    <property type="entry name" value="alpha/beta hydrolase"/>
    <property type="match status" value="2"/>
</dbReference>
<dbReference type="RefSeq" id="WP_074728739.1">
    <property type="nucleotide sequence ID" value="NZ_FNQS01000007.1"/>
</dbReference>
<feature type="domain" description="Carrier" evidence="6">
    <location>
        <begin position="2059"/>
        <end position="2134"/>
    </location>
</feature>
<evidence type="ECO:0000256" key="1">
    <source>
        <dbReference type="ARBA" id="ARBA00001957"/>
    </source>
</evidence>
<dbReference type="InterPro" id="IPR020802">
    <property type="entry name" value="TesA-like"/>
</dbReference>
<dbReference type="Proteomes" id="UP000187280">
    <property type="component" value="Unassembled WGS sequence"/>
</dbReference>